<keyword evidence="1" id="KW-0472">Membrane</keyword>
<keyword evidence="3" id="KW-1185">Reference proteome</keyword>
<reference evidence="3" key="1">
    <citation type="journal article" date="2019" name="Int. J. Syst. Evol. Microbiol.">
        <title>The Global Catalogue of Microorganisms (GCM) 10K type strain sequencing project: providing services to taxonomists for standard genome sequencing and annotation.</title>
        <authorList>
            <consortium name="The Broad Institute Genomics Platform"/>
            <consortium name="The Broad Institute Genome Sequencing Center for Infectious Disease"/>
            <person name="Wu L."/>
            <person name="Ma J."/>
        </authorList>
    </citation>
    <scope>NUCLEOTIDE SEQUENCE [LARGE SCALE GENOMIC DNA]</scope>
    <source>
        <strain evidence="3">CCUG 54356</strain>
    </source>
</reference>
<keyword evidence="1" id="KW-0812">Transmembrane</keyword>
<keyword evidence="1" id="KW-1133">Transmembrane helix</keyword>
<dbReference type="InterPro" id="IPR006750">
    <property type="entry name" value="YdcZ"/>
</dbReference>
<dbReference type="Pfam" id="PF04657">
    <property type="entry name" value="DMT_YdcZ"/>
    <property type="match status" value="1"/>
</dbReference>
<sequence length="146" mass="15362">MLTWATLALIAGAAIALQASINAQLGVQLRSALLGTAVAFAVSWAVSALAIVVSVRQYPNLATIQAVPWYLWLGGLFSAFGVGLFYFLIPRMGVGSMMSFALSGQILVAVICSHFGWFDLPVKPISVVRGLGIAALLAGIALINWE</sequence>
<feature type="transmembrane region" description="Helical" evidence="1">
    <location>
        <begin position="67"/>
        <end position="89"/>
    </location>
</feature>
<name>A0ABW3U4Y7_9GAMM</name>
<feature type="transmembrane region" description="Helical" evidence="1">
    <location>
        <begin position="33"/>
        <end position="55"/>
    </location>
</feature>
<proteinExistence type="predicted"/>
<evidence type="ECO:0000313" key="2">
    <source>
        <dbReference type="EMBL" id="MFD1215903.1"/>
    </source>
</evidence>
<gene>
    <name evidence="2" type="ORF">ACFQ2X_04770</name>
</gene>
<evidence type="ECO:0000313" key="3">
    <source>
        <dbReference type="Proteomes" id="UP001597264"/>
    </source>
</evidence>
<protein>
    <submittedName>
        <fullName evidence="2">DMT family transporter</fullName>
    </submittedName>
</protein>
<evidence type="ECO:0000256" key="1">
    <source>
        <dbReference type="SAM" id="Phobius"/>
    </source>
</evidence>
<dbReference type="EMBL" id="JBHTLR010000005">
    <property type="protein sequence ID" value="MFD1215903.1"/>
    <property type="molecule type" value="Genomic_DNA"/>
</dbReference>
<dbReference type="PANTHER" id="PTHR34821">
    <property type="entry name" value="INNER MEMBRANE PROTEIN YDCZ"/>
    <property type="match status" value="1"/>
</dbReference>
<accession>A0ABW3U4Y7</accession>
<feature type="transmembrane region" description="Helical" evidence="1">
    <location>
        <begin position="95"/>
        <end position="115"/>
    </location>
</feature>
<feature type="transmembrane region" description="Helical" evidence="1">
    <location>
        <begin position="127"/>
        <end position="145"/>
    </location>
</feature>
<organism evidence="2 3">
    <name type="scientific">Microbulbifer celer</name>
    <dbReference type="NCBI Taxonomy" id="435905"/>
    <lineage>
        <taxon>Bacteria</taxon>
        <taxon>Pseudomonadati</taxon>
        <taxon>Pseudomonadota</taxon>
        <taxon>Gammaproteobacteria</taxon>
        <taxon>Cellvibrionales</taxon>
        <taxon>Microbulbiferaceae</taxon>
        <taxon>Microbulbifer</taxon>
    </lineage>
</organism>
<comment type="caution">
    <text evidence="2">The sequence shown here is derived from an EMBL/GenBank/DDBJ whole genome shotgun (WGS) entry which is preliminary data.</text>
</comment>
<dbReference type="Proteomes" id="UP001597264">
    <property type="component" value="Unassembled WGS sequence"/>
</dbReference>
<dbReference type="PANTHER" id="PTHR34821:SF2">
    <property type="entry name" value="INNER MEMBRANE PROTEIN YDCZ"/>
    <property type="match status" value="1"/>
</dbReference>
<dbReference type="RefSeq" id="WP_230436286.1">
    <property type="nucleotide sequence ID" value="NZ_CP087715.1"/>
</dbReference>